<evidence type="ECO:0008006" key="5">
    <source>
        <dbReference type="Google" id="ProtNLM"/>
    </source>
</evidence>
<keyword evidence="4" id="KW-1185">Reference proteome</keyword>
<feature type="compositionally biased region" description="Low complexity" evidence="1">
    <location>
        <begin position="89"/>
        <end position="103"/>
    </location>
</feature>
<organism evidence="3 4">
    <name type="scientific">Phyllobacterium salinisoli</name>
    <dbReference type="NCBI Taxonomy" id="1899321"/>
    <lineage>
        <taxon>Bacteria</taxon>
        <taxon>Pseudomonadati</taxon>
        <taxon>Pseudomonadota</taxon>
        <taxon>Alphaproteobacteria</taxon>
        <taxon>Hyphomicrobiales</taxon>
        <taxon>Phyllobacteriaceae</taxon>
        <taxon>Phyllobacterium</taxon>
    </lineage>
</organism>
<evidence type="ECO:0000256" key="2">
    <source>
        <dbReference type="SAM" id="SignalP"/>
    </source>
</evidence>
<comment type="caution">
    <text evidence="3">The sequence shown here is derived from an EMBL/GenBank/DDBJ whole genome shotgun (WGS) entry which is preliminary data.</text>
</comment>
<dbReference type="EMBL" id="QOZG01000003">
    <property type="protein sequence ID" value="RCS24149.1"/>
    <property type="molecule type" value="Genomic_DNA"/>
</dbReference>
<keyword evidence="2" id="KW-0732">Signal</keyword>
<name>A0A368K452_9HYPH</name>
<feature type="region of interest" description="Disordered" evidence="1">
    <location>
        <begin position="27"/>
        <end position="114"/>
    </location>
</feature>
<dbReference type="RefSeq" id="WP_114439772.1">
    <property type="nucleotide sequence ID" value="NZ_QOZG01000003.1"/>
</dbReference>
<gene>
    <name evidence="3" type="ORF">DUT91_07430</name>
</gene>
<feature type="compositionally biased region" description="Basic and acidic residues" evidence="1">
    <location>
        <begin position="104"/>
        <end position="114"/>
    </location>
</feature>
<proteinExistence type="predicted"/>
<reference evidence="3 4" key="1">
    <citation type="submission" date="2018-07" db="EMBL/GenBank/DDBJ databases">
        <title>The draft genome of Phyllobacterium salinisoli.</title>
        <authorList>
            <person name="Liu L."/>
            <person name="Li L."/>
            <person name="Zhang X."/>
            <person name="Liang L."/>
        </authorList>
    </citation>
    <scope>NUCLEOTIDE SEQUENCE [LARGE SCALE GENOMIC DNA]</scope>
    <source>
        <strain evidence="3 4">LLAN61</strain>
    </source>
</reference>
<accession>A0A368K452</accession>
<dbReference type="OrthoDB" id="8456909at2"/>
<feature type="signal peptide" evidence="2">
    <location>
        <begin position="1"/>
        <end position="22"/>
    </location>
</feature>
<dbReference type="Proteomes" id="UP000253420">
    <property type="component" value="Unassembled WGS sequence"/>
</dbReference>
<evidence type="ECO:0000313" key="3">
    <source>
        <dbReference type="EMBL" id="RCS24149.1"/>
    </source>
</evidence>
<evidence type="ECO:0000256" key="1">
    <source>
        <dbReference type="SAM" id="MobiDB-lite"/>
    </source>
</evidence>
<evidence type="ECO:0000313" key="4">
    <source>
        <dbReference type="Proteomes" id="UP000253420"/>
    </source>
</evidence>
<protein>
    <recommendedName>
        <fullName evidence="5">DUF3035 domain-containing protein</fullName>
    </recommendedName>
</protein>
<dbReference type="AlphaFoldDB" id="A0A368K452"/>
<feature type="chain" id="PRO_5016845214" description="DUF3035 domain-containing protein" evidence="2">
    <location>
        <begin position="23"/>
        <end position="114"/>
    </location>
</feature>
<feature type="compositionally biased region" description="Polar residues" evidence="1">
    <location>
        <begin position="32"/>
        <end position="44"/>
    </location>
</feature>
<sequence>MSQHVRLPIRFILISLVLAGLAACARGPEFQGTPQEGALNTDTYPTFGRTPKGETKQLTAQDTARLKSALEADKARQMGVATPPPTTGAQLDQARRQAQQAADETIKEIETETN</sequence>
<feature type="compositionally biased region" description="Basic and acidic residues" evidence="1">
    <location>
        <begin position="64"/>
        <end position="76"/>
    </location>
</feature>
<dbReference type="PROSITE" id="PS51257">
    <property type="entry name" value="PROKAR_LIPOPROTEIN"/>
    <property type="match status" value="1"/>
</dbReference>